<dbReference type="Gene3D" id="2.60.40.4270">
    <property type="entry name" value="Listeria-Bacteroides repeat domain"/>
    <property type="match status" value="1"/>
</dbReference>
<feature type="transmembrane region" description="Helical" evidence="4">
    <location>
        <begin position="42"/>
        <end position="64"/>
    </location>
</feature>
<dbReference type="PANTHER" id="PTHR34216:SF3">
    <property type="entry name" value="POLY-BETA-1,6-N-ACETYL-D-GLUCOSAMINE N-DEACETYLASE"/>
    <property type="match status" value="1"/>
</dbReference>
<evidence type="ECO:0000256" key="1">
    <source>
        <dbReference type="ARBA" id="ARBA00004613"/>
    </source>
</evidence>
<dbReference type="SUPFAM" id="SSF88713">
    <property type="entry name" value="Glycoside hydrolase/deacetylase"/>
    <property type="match status" value="1"/>
</dbReference>
<keyword evidence="4" id="KW-0472">Membrane</keyword>
<feature type="domain" description="NodB homology" evidence="5">
    <location>
        <begin position="254"/>
        <end position="368"/>
    </location>
</feature>
<reference evidence="7" key="1">
    <citation type="journal article" date="2019" name="Int. J. Syst. Evol. Microbiol.">
        <title>The Global Catalogue of Microorganisms (GCM) 10K type strain sequencing project: providing services to taxonomists for standard genome sequencing and annotation.</title>
        <authorList>
            <consortium name="The Broad Institute Genomics Platform"/>
            <consortium name="The Broad Institute Genome Sequencing Center for Infectious Disease"/>
            <person name="Wu L."/>
            <person name="Ma J."/>
        </authorList>
    </citation>
    <scope>NUCLEOTIDE SEQUENCE [LARGE SCALE GENOMIC DNA]</scope>
    <source>
        <strain evidence="7">JCM 15575</strain>
    </source>
</reference>
<feature type="compositionally biased region" description="Low complexity" evidence="3">
    <location>
        <begin position="70"/>
        <end position="82"/>
    </location>
</feature>
<evidence type="ECO:0000256" key="3">
    <source>
        <dbReference type="SAM" id="MobiDB-lite"/>
    </source>
</evidence>
<comment type="caution">
    <text evidence="6">The sequence shown here is derived from an EMBL/GenBank/DDBJ whole genome shotgun (WGS) entry which is preliminary data.</text>
</comment>
<evidence type="ECO:0000313" key="6">
    <source>
        <dbReference type="EMBL" id="GAA1664045.1"/>
    </source>
</evidence>
<feature type="compositionally biased region" description="Basic residues" evidence="3">
    <location>
        <begin position="26"/>
        <end position="36"/>
    </location>
</feature>
<dbReference type="Gene3D" id="3.20.20.370">
    <property type="entry name" value="Glycoside hydrolase/deacetylase"/>
    <property type="match status" value="1"/>
</dbReference>
<dbReference type="PANTHER" id="PTHR34216">
    <property type="match status" value="1"/>
</dbReference>
<dbReference type="Pfam" id="PF01522">
    <property type="entry name" value="Polysacc_deac_1"/>
    <property type="match status" value="1"/>
</dbReference>
<organism evidence="6 7">
    <name type="scientific">Microbacterium lacus</name>
    <dbReference type="NCBI Taxonomy" id="415217"/>
    <lineage>
        <taxon>Bacteria</taxon>
        <taxon>Bacillati</taxon>
        <taxon>Actinomycetota</taxon>
        <taxon>Actinomycetes</taxon>
        <taxon>Micrococcales</taxon>
        <taxon>Microbacteriaceae</taxon>
        <taxon>Microbacterium</taxon>
    </lineage>
</organism>
<accession>A0ABP4S0G5</accession>
<evidence type="ECO:0000256" key="4">
    <source>
        <dbReference type="SAM" id="Phobius"/>
    </source>
</evidence>
<proteinExistence type="predicted"/>
<sequence length="405" mass="44019">MCEGQASDIASKRLGPTRVTDSTRSGARRRRPSARVRRRRRLTAFISALVLVAALVVTISVIALNRGGADAAPAPADATSDPTPEPTQTPLTAAQQLLDSTDDPNACAVSFAGDGVADAPMLQTQGALYSGLPIPSRDGMVFAGWYADPAEAAAFSIPSRVNGSELVACTDQQITLYGSWKTPDENVAENARIPIMMYHQFTTRPEGEDGWLRGNYAYIGDFDAHMNHVATGGFYLPTWDELSAFIDGRLWLPNHSVVITDDDADQTWFDLAVPVIDKYKLLSTSFMITAYRQDPAPSPYVLRRSHTHDMHQAGANGQGRIVNWSIPEIVADMQASADVLGVKEVMAYPFGHYNETAKEALREAGFEMARTIEPGYVTIGTDKLALPVVRVNYGMNVNDIINLIG</sequence>
<protein>
    <recommendedName>
        <fullName evidence="5">NodB homology domain-containing protein</fullName>
    </recommendedName>
</protein>
<dbReference type="Proteomes" id="UP001500596">
    <property type="component" value="Unassembled WGS sequence"/>
</dbReference>
<evidence type="ECO:0000313" key="7">
    <source>
        <dbReference type="Proteomes" id="UP001500596"/>
    </source>
</evidence>
<gene>
    <name evidence="6" type="ORF">GCM10009807_05160</name>
</gene>
<dbReference type="InterPro" id="IPR051398">
    <property type="entry name" value="Polysacch_Deacetylase"/>
</dbReference>
<dbReference type="EMBL" id="BAAAPK010000001">
    <property type="protein sequence ID" value="GAA1664045.1"/>
    <property type="molecule type" value="Genomic_DNA"/>
</dbReference>
<evidence type="ECO:0000259" key="5">
    <source>
        <dbReference type="Pfam" id="PF01522"/>
    </source>
</evidence>
<dbReference type="InterPro" id="IPR042229">
    <property type="entry name" value="Listeria/Bacterioides_rpt_sf"/>
</dbReference>
<evidence type="ECO:0000256" key="2">
    <source>
        <dbReference type="ARBA" id="ARBA00022729"/>
    </source>
</evidence>
<keyword evidence="4" id="KW-1133">Transmembrane helix</keyword>
<feature type="region of interest" description="Disordered" evidence="3">
    <location>
        <begin position="1"/>
        <end position="36"/>
    </location>
</feature>
<keyword evidence="7" id="KW-1185">Reference proteome</keyword>
<keyword evidence="4" id="KW-0812">Transmembrane</keyword>
<comment type="subcellular location">
    <subcellularLocation>
        <location evidence="1">Secreted</location>
    </subcellularLocation>
</comment>
<dbReference type="InterPro" id="IPR011330">
    <property type="entry name" value="Glyco_hydro/deAcase_b/a-brl"/>
</dbReference>
<dbReference type="InterPro" id="IPR002509">
    <property type="entry name" value="NODB_dom"/>
</dbReference>
<keyword evidence="2" id="KW-0732">Signal</keyword>
<name>A0ABP4S0G5_9MICO</name>
<feature type="region of interest" description="Disordered" evidence="3">
    <location>
        <begin position="70"/>
        <end position="89"/>
    </location>
</feature>